<gene>
    <name evidence="2" type="ORF">HU200_051408</name>
</gene>
<evidence type="ECO:0000256" key="1">
    <source>
        <dbReference type="SAM" id="Coils"/>
    </source>
</evidence>
<sequence length="112" mass="12570">MEDNGWSLPTAISKVVEKLRFYLGNSNGSGKLKGTMKMLDLLEGKLKLLEDENLQRVGIDREEEMASWLQQVKEAADDAEELVKDMETGDVCTEGESLLGMPNRDEDCFLDN</sequence>
<evidence type="ECO:0000313" key="3">
    <source>
        <dbReference type="Proteomes" id="UP000636709"/>
    </source>
</evidence>
<proteinExistence type="predicted"/>
<reference evidence="2" key="1">
    <citation type="submission" date="2020-07" db="EMBL/GenBank/DDBJ databases">
        <title>Genome sequence and genetic diversity analysis of an under-domesticated orphan crop, white fonio (Digitaria exilis).</title>
        <authorList>
            <person name="Bennetzen J.L."/>
            <person name="Chen S."/>
            <person name="Ma X."/>
            <person name="Wang X."/>
            <person name="Yssel A.E.J."/>
            <person name="Chaluvadi S.R."/>
            <person name="Johnson M."/>
            <person name="Gangashetty P."/>
            <person name="Hamidou F."/>
            <person name="Sanogo M.D."/>
            <person name="Zwaenepoel A."/>
            <person name="Wallace J."/>
            <person name="Van De Peer Y."/>
            <person name="Van Deynze A."/>
        </authorList>
    </citation>
    <scope>NUCLEOTIDE SEQUENCE</scope>
    <source>
        <tissue evidence="2">Leaves</tissue>
    </source>
</reference>
<dbReference type="EMBL" id="JACEFO010002272">
    <property type="protein sequence ID" value="KAF8669085.1"/>
    <property type="molecule type" value="Genomic_DNA"/>
</dbReference>
<dbReference type="OrthoDB" id="654020at2759"/>
<organism evidence="2 3">
    <name type="scientific">Digitaria exilis</name>
    <dbReference type="NCBI Taxonomy" id="1010633"/>
    <lineage>
        <taxon>Eukaryota</taxon>
        <taxon>Viridiplantae</taxon>
        <taxon>Streptophyta</taxon>
        <taxon>Embryophyta</taxon>
        <taxon>Tracheophyta</taxon>
        <taxon>Spermatophyta</taxon>
        <taxon>Magnoliopsida</taxon>
        <taxon>Liliopsida</taxon>
        <taxon>Poales</taxon>
        <taxon>Poaceae</taxon>
        <taxon>PACMAD clade</taxon>
        <taxon>Panicoideae</taxon>
        <taxon>Panicodae</taxon>
        <taxon>Paniceae</taxon>
        <taxon>Anthephorinae</taxon>
        <taxon>Digitaria</taxon>
    </lineage>
</organism>
<name>A0A835AQ13_9POAL</name>
<evidence type="ECO:0000313" key="2">
    <source>
        <dbReference type="EMBL" id="KAF8669085.1"/>
    </source>
</evidence>
<protein>
    <recommendedName>
        <fullName evidence="4">Rx N-terminal domain-containing protein</fullName>
    </recommendedName>
</protein>
<dbReference type="Proteomes" id="UP000636709">
    <property type="component" value="Unassembled WGS sequence"/>
</dbReference>
<keyword evidence="1" id="KW-0175">Coiled coil</keyword>
<dbReference type="AlphaFoldDB" id="A0A835AQ13"/>
<accession>A0A835AQ13</accession>
<evidence type="ECO:0008006" key="4">
    <source>
        <dbReference type="Google" id="ProtNLM"/>
    </source>
</evidence>
<comment type="caution">
    <text evidence="2">The sequence shown here is derived from an EMBL/GenBank/DDBJ whole genome shotgun (WGS) entry which is preliminary data.</text>
</comment>
<feature type="coiled-coil region" evidence="1">
    <location>
        <begin position="32"/>
        <end position="89"/>
    </location>
</feature>
<keyword evidence="3" id="KW-1185">Reference proteome</keyword>